<comment type="function">
    <text evidence="14 18">Subunits I and II form the functional core of the enzyme complex. Electrons originating in cytochrome c are transferred via heme a and Cu(A) to the binuclear center formed by heme a3 and Cu(B).</text>
</comment>
<evidence type="ECO:0000256" key="3">
    <source>
        <dbReference type="ARBA" id="ARBA00022448"/>
    </source>
</evidence>
<evidence type="ECO:0000259" key="22">
    <source>
        <dbReference type="PROSITE" id="PS51007"/>
    </source>
</evidence>
<evidence type="ECO:0000313" key="23">
    <source>
        <dbReference type="EMBL" id="AQQ53827.1"/>
    </source>
</evidence>
<dbReference type="PROSITE" id="PS50999">
    <property type="entry name" value="COX2_TM"/>
    <property type="match status" value="1"/>
</dbReference>
<evidence type="ECO:0000256" key="16">
    <source>
        <dbReference type="PROSITE-ProRule" id="PRU00433"/>
    </source>
</evidence>
<evidence type="ECO:0000259" key="20">
    <source>
        <dbReference type="PROSITE" id="PS50857"/>
    </source>
</evidence>
<dbReference type="GO" id="GO:0042773">
    <property type="term" value="P:ATP synthesis coupled electron transport"/>
    <property type="evidence" value="ECO:0007669"/>
    <property type="project" value="TreeGrafter"/>
</dbReference>
<keyword evidence="11 16" id="KW-0408">Iron</keyword>
<dbReference type="PROSITE" id="PS00078">
    <property type="entry name" value="COX2"/>
    <property type="match status" value="1"/>
</dbReference>
<dbReference type="GO" id="GO:0005507">
    <property type="term" value="F:copper ion binding"/>
    <property type="evidence" value="ECO:0007669"/>
    <property type="project" value="InterPro"/>
</dbReference>
<dbReference type="InterPro" id="IPR011759">
    <property type="entry name" value="Cyt_c_oxidase_su2_TM_dom"/>
</dbReference>
<organism evidence="23 24">
    <name type="scientific">Planococcus lenghuensis</name>
    <dbReference type="NCBI Taxonomy" id="2213202"/>
    <lineage>
        <taxon>Bacteria</taxon>
        <taxon>Bacillati</taxon>
        <taxon>Bacillota</taxon>
        <taxon>Bacilli</taxon>
        <taxon>Bacillales</taxon>
        <taxon>Caryophanaceae</taxon>
        <taxon>Planococcus</taxon>
    </lineage>
</organism>
<dbReference type="InterPro" id="IPR002429">
    <property type="entry name" value="CcO_II-like_C"/>
</dbReference>
<keyword evidence="3 17" id="KW-0813">Transport</keyword>
<evidence type="ECO:0000259" key="21">
    <source>
        <dbReference type="PROSITE" id="PS50999"/>
    </source>
</evidence>
<keyword evidence="8" id="KW-1278">Translocase</keyword>
<dbReference type="PRINTS" id="PR01166">
    <property type="entry name" value="CYCOXIDASEII"/>
</dbReference>
<dbReference type="PROSITE" id="PS50857">
    <property type="entry name" value="COX2_CUA"/>
    <property type="match status" value="1"/>
</dbReference>
<feature type="domain" description="Cytochrome oxidase subunit II transmembrane region profile" evidence="21">
    <location>
        <begin position="23"/>
        <end position="121"/>
    </location>
</feature>
<comment type="similarity">
    <text evidence="2 17">Belongs to the cytochrome c oxidase subunit 2 family.</text>
</comment>
<keyword evidence="10 19" id="KW-1133">Transmembrane helix</keyword>
<sequence length="367" mass="40081">MMKGLKKWRLFGLLAALTAFLAGCGEEQISILQPAGQVAEDQYDLLLLSTGVMVFVILVVTIIYVLAIVKFRRKKVGDDFMPEQVEGSQRLEFLWTAIPIAIVLFLAVPTVAITYQLEDVDDMGVLDAEGTPASLTVDVTAKLYWWEFAYPDLGIYTAQELVVPADETVYFNLTAADVKHSFWVPSIGGKVDANVDGVNTFYLTFDEESADLEDGVFYGKCAELCGPSHALMDFKVKVLSEVEFNAWVAAMQESTGDVAEAGELAEAGQDLFEESCIACHAVSGAQTTGGIAPNLATFGDRNRIAGFLPHSEENLIKWISEPQEYKPGNLMPDPGSLPGRDGEGFTEEELNALAAYLFSLTVEEEQD</sequence>
<evidence type="ECO:0000256" key="18">
    <source>
        <dbReference type="RuleBase" id="RU004024"/>
    </source>
</evidence>
<dbReference type="PANTHER" id="PTHR22888:SF10">
    <property type="entry name" value="CYTOCHROME C OXIDASE SUBUNIT 2"/>
    <property type="match status" value="1"/>
</dbReference>
<dbReference type="GO" id="GO:0020037">
    <property type="term" value="F:heme binding"/>
    <property type="evidence" value="ECO:0007669"/>
    <property type="project" value="InterPro"/>
</dbReference>
<evidence type="ECO:0000256" key="2">
    <source>
        <dbReference type="ARBA" id="ARBA00007866"/>
    </source>
</evidence>
<dbReference type="GO" id="GO:0016491">
    <property type="term" value="F:oxidoreductase activity"/>
    <property type="evidence" value="ECO:0007669"/>
    <property type="project" value="InterPro"/>
</dbReference>
<comment type="subcellular location">
    <subcellularLocation>
        <location evidence="17">Cell membrane</location>
        <topology evidence="17">Multi-pass membrane protein</topology>
    </subcellularLocation>
    <subcellularLocation>
        <location evidence="1">Membrane</location>
        <topology evidence="1">Multi-pass membrane protein</topology>
    </subcellularLocation>
</comment>
<evidence type="ECO:0000256" key="14">
    <source>
        <dbReference type="ARBA" id="ARBA00024688"/>
    </source>
</evidence>
<gene>
    <name evidence="23" type="ORF">B0X71_12505</name>
</gene>
<dbReference type="NCBIfam" id="TIGR02866">
    <property type="entry name" value="CoxB"/>
    <property type="match status" value="1"/>
</dbReference>
<evidence type="ECO:0000256" key="17">
    <source>
        <dbReference type="RuleBase" id="RU000456"/>
    </source>
</evidence>
<dbReference type="SUPFAM" id="SSF49503">
    <property type="entry name" value="Cupredoxins"/>
    <property type="match status" value="1"/>
</dbReference>
<dbReference type="InterPro" id="IPR036909">
    <property type="entry name" value="Cyt_c-like_dom_sf"/>
</dbReference>
<evidence type="ECO:0000256" key="13">
    <source>
        <dbReference type="ARBA" id="ARBA00023136"/>
    </source>
</evidence>
<keyword evidence="4 16" id="KW-0349">Heme</keyword>
<keyword evidence="9 17" id="KW-0249">Electron transport</keyword>
<evidence type="ECO:0000256" key="10">
    <source>
        <dbReference type="ARBA" id="ARBA00022989"/>
    </source>
</evidence>
<evidence type="ECO:0000256" key="19">
    <source>
        <dbReference type="SAM" id="Phobius"/>
    </source>
</evidence>
<dbReference type="GO" id="GO:0005886">
    <property type="term" value="C:plasma membrane"/>
    <property type="evidence" value="ECO:0007669"/>
    <property type="project" value="UniProtKB-SubCell"/>
</dbReference>
<dbReference type="GO" id="GO:0004129">
    <property type="term" value="F:cytochrome-c oxidase activity"/>
    <property type="evidence" value="ECO:0007669"/>
    <property type="project" value="UniProtKB-EC"/>
</dbReference>
<evidence type="ECO:0000256" key="9">
    <source>
        <dbReference type="ARBA" id="ARBA00022982"/>
    </source>
</evidence>
<feature type="domain" description="Cytochrome c" evidence="22">
    <location>
        <begin position="263"/>
        <end position="361"/>
    </location>
</feature>
<dbReference type="EMBL" id="CP019640">
    <property type="protein sequence ID" value="AQQ53827.1"/>
    <property type="molecule type" value="Genomic_DNA"/>
</dbReference>
<evidence type="ECO:0000256" key="11">
    <source>
        <dbReference type="ARBA" id="ARBA00023004"/>
    </source>
</evidence>
<keyword evidence="5 17" id="KW-0679">Respiratory chain</keyword>
<dbReference type="PROSITE" id="PS51257">
    <property type="entry name" value="PROKAR_LIPOPROTEIN"/>
    <property type="match status" value="1"/>
</dbReference>
<dbReference type="InterPro" id="IPR036257">
    <property type="entry name" value="Cyt_c_oxidase_su2_TM_sf"/>
</dbReference>
<dbReference type="SUPFAM" id="SSF46626">
    <property type="entry name" value="Cytochrome c"/>
    <property type="match status" value="1"/>
</dbReference>
<dbReference type="SUPFAM" id="SSF81464">
    <property type="entry name" value="Cytochrome c oxidase subunit II-like, transmembrane region"/>
    <property type="match status" value="1"/>
</dbReference>
<proteinExistence type="inferred from homology"/>
<evidence type="ECO:0000256" key="5">
    <source>
        <dbReference type="ARBA" id="ARBA00022660"/>
    </source>
</evidence>
<evidence type="ECO:0000256" key="12">
    <source>
        <dbReference type="ARBA" id="ARBA00023008"/>
    </source>
</evidence>
<evidence type="ECO:0000313" key="24">
    <source>
        <dbReference type="Proteomes" id="UP000188184"/>
    </source>
</evidence>
<keyword evidence="13 19" id="KW-0472">Membrane</keyword>
<name>A0A1Q2L1A7_9BACL</name>
<evidence type="ECO:0000256" key="7">
    <source>
        <dbReference type="ARBA" id="ARBA00022723"/>
    </source>
</evidence>
<evidence type="ECO:0000256" key="4">
    <source>
        <dbReference type="ARBA" id="ARBA00022617"/>
    </source>
</evidence>
<dbReference type="KEGG" id="pmar:B0X71_12505"/>
<dbReference type="PROSITE" id="PS51007">
    <property type="entry name" value="CYTC"/>
    <property type="match status" value="1"/>
</dbReference>
<protein>
    <recommendedName>
        <fullName evidence="18">Cytochrome c oxidase subunit 2</fullName>
        <ecNumber evidence="18">7.1.1.9</ecNumber>
    </recommendedName>
</protein>
<dbReference type="Pfam" id="PF02790">
    <property type="entry name" value="COX2_TM"/>
    <property type="match status" value="1"/>
</dbReference>
<keyword evidence="12 18" id="KW-0186">Copper</keyword>
<feature type="transmembrane region" description="Helical" evidence="19">
    <location>
        <begin position="45"/>
        <end position="71"/>
    </location>
</feature>
<dbReference type="AlphaFoldDB" id="A0A1Q2L1A7"/>
<keyword evidence="7 16" id="KW-0479">Metal-binding</keyword>
<evidence type="ECO:0000256" key="1">
    <source>
        <dbReference type="ARBA" id="ARBA00004141"/>
    </source>
</evidence>
<evidence type="ECO:0000256" key="8">
    <source>
        <dbReference type="ARBA" id="ARBA00022967"/>
    </source>
</evidence>
<evidence type="ECO:0000256" key="6">
    <source>
        <dbReference type="ARBA" id="ARBA00022692"/>
    </source>
</evidence>
<keyword evidence="24" id="KW-1185">Reference proteome</keyword>
<evidence type="ECO:0000256" key="15">
    <source>
        <dbReference type="ARBA" id="ARBA00047816"/>
    </source>
</evidence>
<dbReference type="InterPro" id="IPR001505">
    <property type="entry name" value="Copper_CuA"/>
</dbReference>
<dbReference type="Pfam" id="PF00116">
    <property type="entry name" value="COX2"/>
    <property type="match status" value="1"/>
</dbReference>
<dbReference type="InterPro" id="IPR014222">
    <property type="entry name" value="Cyt_c_oxidase_su2"/>
</dbReference>
<dbReference type="PANTHER" id="PTHR22888">
    <property type="entry name" value="CYTOCHROME C OXIDASE, SUBUNIT II"/>
    <property type="match status" value="1"/>
</dbReference>
<dbReference type="Pfam" id="PF00034">
    <property type="entry name" value="Cytochrom_C"/>
    <property type="match status" value="1"/>
</dbReference>
<reference evidence="23 24" key="1">
    <citation type="submission" date="2017-02" db="EMBL/GenBank/DDBJ databases">
        <title>The complete genomic sequence of a novel cold adapted crude oil-degrading bacterium Planococcus qaidamina Y42.</title>
        <authorList>
            <person name="Yang R."/>
        </authorList>
    </citation>
    <scope>NUCLEOTIDE SEQUENCE [LARGE SCALE GENOMIC DNA]</scope>
    <source>
        <strain evidence="23 24">Y42</strain>
    </source>
</reference>
<dbReference type="InterPro" id="IPR045187">
    <property type="entry name" value="CcO_II"/>
</dbReference>
<dbReference type="OrthoDB" id="9781261at2"/>
<dbReference type="EC" id="7.1.1.9" evidence="18"/>
<dbReference type="Gene3D" id="1.10.287.90">
    <property type="match status" value="1"/>
</dbReference>
<dbReference type="InterPro" id="IPR008972">
    <property type="entry name" value="Cupredoxin"/>
</dbReference>
<dbReference type="RefSeq" id="WP_077589726.1">
    <property type="nucleotide sequence ID" value="NZ_CP019640.1"/>
</dbReference>
<keyword evidence="6 17" id="KW-0812">Transmembrane</keyword>
<feature type="transmembrane region" description="Helical" evidence="19">
    <location>
        <begin position="92"/>
        <end position="115"/>
    </location>
</feature>
<dbReference type="Gene3D" id="2.60.40.420">
    <property type="entry name" value="Cupredoxins - blue copper proteins"/>
    <property type="match status" value="1"/>
</dbReference>
<dbReference type="Proteomes" id="UP000188184">
    <property type="component" value="Chromosome"/>
</dbReference>
<comment type="cofactor">
    <cofactor evidence="18">
        <name>Cu cation</name>
        <dbReference type="ChEBI" id="CHEBI:23378"/>
    </cofactor>
    <text evidence="18">Binds a copper A center.</text>
</comment>
<feature type="domain" description="Cytochrome oxidase subunit II copper A binding" evidence="20">
    <location>
        <begin position="132"/>
        <end position="250"/>
    </location>
</feature>
<comment type="catalytic activity">
    <reaction evidence="15 18">
        <text>4 Fe(II)-[cytochrome c] + O2 + 8 H(+)(in) = 4 Fe(III)-[cytochrome c] + 2 H2O + 4 H(+)(out)</text>
        <dbReference type="Rhea" id="RHEA:11436"/>
        <dbReference type="Rhea" id="RHEA-COMP:10350"/>
        <dbReference type="Rhea" id="RHEA-COMP:14399"/>
        <dbReference type="ChEBI" id="CHEBI:15377"/>
        <dbReference type="ChEBI" id="CHEBI:15378"/>
        <dbReference type="ChEBI" id="CHEBI:15379"/>
        <dbReference type="ChEBI" id="CHEBI:29033"/>
        <dbReference type="ChEBI" id="CHEBI:29034"/>
        <dbReference type="EC" id="7.1.1.9"/>
    </reaction>
</comment>
<dbReference type="InterPro" id="IPR009056">
    <property type="entry name" value="Cyt_c-like_dom"/>
</dbReference>
<accession>A0A1Q2L1A7</accession>